<feature type="repeat" description="TPR" evidence="3">
    <location>
        <begin position="158"/>
        <end position="191"/>
    </location>
</feature>
<dbReference type="PANTHER" id="PTHR44858">
    <property type="entry name" value="TETRATRICOPEPTIDE REPEAT PROTEIN 6"/>
    <property type="match status" value="1"/>
</dbReference>
<feature type="repeat" description="TPR" evidence="3">
    <location>
        <begin position="90"/>
        <end position="123"/>
    </location>
</feature>
<sequence length="243" mass="27053">MYKQKPVNPVNTFKEITVVKKTLLLLNFLLLGCLVTSIPVVVKAEVLLVQAKNSELKNLIQKGKRLVDAKDYNGAIAVYQKAIPLDPRNAKIHAAIGYLYIQEGNFPPALAAYRRAIAINPNNSDFYYAVGYIKSSTKDNKGAKEAYRRAIQLNRNNLSAYLGLGVAQTSLGDYQSALWAYEKAVNLDEDNPRTYELIGAMFKQKRQTPQANKVLRKALTLYRRGNDTEGAERVQAMLGEIGG</sequence>
<dbReference type="Pfam" id="PF13181">
    <property type="entry name" value="TPR_8"/>
    <property type="match status" value="1"/>
</dbReference>
<accession>A0A2S6CPK7</accession>
<dbReference type="PANTHER" id="PTHR44858:SF1">
    <property type="entry name" value="UDP-N-ACETYLGLUCOSAMINE--PEPTIDE N-ACETYLGLUCOSAMINYLTRANSFERASE SPINDLY-RELATED"/>
    <property type="match status" value="1"/>
</dbReference>
<dbReference type="PROSITE" id="PS50293">
    <property type="entry name" value="TPR_REGION"/>
    <property type="match status" value="2"/>
</dbReference>
<dbReference type="PROSITE" id="PS51257">
    <property type="entry name" value="PROKAR_LIPOPROTEIN"/>
    <property type="match status" value="1"/>
</dbReference>
<dbReference type="Proteomes" id="UP000239589">
    <property type="component" value="Unassembled WGS sequence"/>
</dbReference>
<evidence type="ECO:0000256" key="3">
    <source>
        <dbReference type="PROSITE-ProRule" id="PRU00339"/>
    </source>
</evidence>
<dbReference type="SMART" id="SM00028">
    <property type="entry name" value="TPR"/>
    <property type="match status" value="5"/>
</dbReference>
<dbReference type="EMBL" id="PGEM01000205">
    <property type="protein sequence ID" value="PPJ61570.1"/>
    <property type="molecule type" value="Genomic_DNA"/>
</dbReference>
<dbReference type="OrthoDB" id="514657at2"/>
<comment type="caution">
    <text evidence="4">The sequence shown here is derived from an EMBL/GenBank/DDBJ whole genome shotgun (WGS) entry which is preliminary data.</text>
</comment>
<dbReference type="Pfam" id="PF13414">
    <property type="entry name" value="TPR_11"/>
    <property type="match status" value="2"/>
</dbReference>
<feature type="repeat" description="TPR" evidence="3">
    <location>
        <begin position="124"/>
        <end position="157"/>
    </location>
</feature>
<proteinExistence type="predicted"/>
<evidence type="ECO:0000313" key="5">
    <source>
        <dbReference type="Proteomes" id="UP000239589"/>
    </source>
</evidence>
<evidence type="ECO:0000313" key="4">
    <source>
        <dbReference type="EMBL" id="PPJ61570.1"/>
    </source>
</evidence>
<protein>
    <submittedName>
        <fullName evidence="4">Uncharacterized protein</fullName>
    </submittedName>
</protein>
<evidence type="ECO:0000256" key="2">
    <source>
        <dbReference type="ARBA" id="ARBA00022803"/>
    </source>
</evidence>
<name>A0A2S6CPK7_9CYAN</name>
<dbReference type="InterPro" id="IPR011990">
    <property type="entry name" value="TPR-like_helical_dom_sf"/>
</dbReference>
<dbReference type="Gene3D" id="1.25.40.10">
    <property type="entry name" value="Tetratricopeptide repeat domain"/>
    <property type="match status" value="2"/>
</dbReference>
<keyword evidence="2 3" id="KW-0802">TPR repeat</keyword>
<dbReference type="InterPro" id="IPR019734">
    <property type="entry name" value="TPR_rpt"/>
</dbReference>
<dbReference type="PROSITE" id="PS50005">
    <property type="entry name" value="TPR"/>
    <property type="match status" value="4"/>
</dbReference>
<organism evidence="4 5">
    <name type="scientific">Cuspidothrix issatschenkoi CHARLIE-1</name>
    <dbReference type="NCBI Taxonomy" id="2052836"/>
    <lineage>
        <taxon>Bacteria</taxon>
        <taxon>Bacillati</taxon>
        <taxon>Cyanobacteriota</taxon>
        <taxon>Cyanophyceae</taxon>
        <taxon>Nostocales</taxon>
        <taxon>Aphanizomenonaceae</taxon>
        <taxon>Cuspidothrix</taxon>
    </lineage>
</organism>
<dbReference type="SUPFAM" id="SSF48452">
    <property type="entry name" value="TPR-like"/>
    <property type="match status" value="1"/>
</dbReference>
<reference evidence="4 5" key="1">
    <citation type="submission" date="2018-02" db="EMBL/GenBank/DDBJ databases">
        <title>Discovery of a pederin family compound in a non-symbiotic bloom-forming cyanobacterium.</title>
        <authorList>
            <person name="Kust A."/>
            <person name="Mares J."/>
            <person name="Jokela J."/>
            <person name="Urajova P."/>
            <person name="Hajek J."/>
            <person name="Saurav K."/>
            <person name="Voracova K."/>
            <person name="Fewer D.P."/>
            <person name="Haapaniemi E."/>
            <person name="Permi P."/>
            <person name="Rehakova K."/>
            <person name="Sivonen K."/>
            <person name="Hrouzek P."/>
        </authorList>
    </citation>
    <scope>NUCLEOTIDE SEQUENCE [LARGE SCALE GENOMIC DNA]</scope>
    <source>
        <strain evidence="4 5">CHARLIE-1</strain>
    </source>
</reference>
<keyword evidence="5" id="KW-1185">Reference proteome</keyword>
<dbReference type="InterPro" id="IPR050498">
    <property type="entry name" value="Ycf3"/>
</dbReference>
<gene>
    <name evidence="4" type="ORF">CUN59_20240</name>
</gene>
<dbReference type="AlphaFoldDB" id="A0A2S6CPK7"/>
<keyword evidence="1" id="KW-0677">Repeat</keyword>
<dbReference type="RefSeq" id="WP_104389514.1">
    <property type="nucleotide sequence ID" value="NZ_PGEM01000205.1"/>
</dbReference>
<evidence type="ECO:0000256" key="1">
    <source>
        <dbReference type="ARBA" id="ARBA00022737"/>
    </source>
</evidence>
<feature type="repeat" description="TPR" evidence="3">
    <location>
        <begin position="56"/>
        <end position="89"/>
    </location>
</feature>